<name>A0A7X0MHF1_9SPHI</name>
<dbReference type="InterPro" id="IPR007213">
    <property type="entry name" value="Ppm1/Ppm2/Tcmp"/>
</dbReference>
<protein>
    <submittedName>
        <fullName evidence="3">O-methyltransferase involved in polyketide biosynthesis</fullName>
    </submittedName>
</protein>
<evidence type="ECO:0000313" key="4">
    <source>
        <dbReference type="Proteomes" id="UP000521017"/>
    </source>
</evidence>
<evidence type="ECO:0000256" key="2">
    <source>
        <dbReference type="ARBA" id="ARBA00022679"/>
    </source>
</evidence>
<dbReference type="AlphaFoldDB" id="A0A7X0MHF1"/>
<dbReference type="Proteomes" id="UP000521017">
    <property type="component" value="Unassembled WGS sequence"/>
</dbReference>
<evidence type="ECO:0000256" key="1">
    <source>
        <dbReference type="ARBA" id="ARBA00022603"/>
    </source>
</evidence>
<dbReference type="InterPro" id="IPR029063">
    <property type="entry name" value="SAM-dependent_MTases_sf"/>
</dbReference>
<evidence type="ECO:0000313" key="3">
    <source>
        <dbReference type="EMBL" id="MBB6498781.1"/>
    </source>
</evidence>
<comment type="caution">
    <text evidence="3">The sequence shown here is derived from an EMBL/GenBank/DDBJ whole genome shotgun (WGS) entry which is preliminary data.</text>
</comment>
<dbReference type="Gene3D" id="3.40.50.150">
    <property type="entry name" value="Vaccinia Virus protein VP39"/>
    <property type="match status" value="1"/>
</dbReference>
<keyword evidence="1 3" id="KW-0489">Methyltransferase</keyword>
<dbReference type="GO" id="GO:0008168">
    <property type="term" value="F:methyltransferase activity"/>
    <property type="evidence" value="ECO:0007669"/>
    <property type="project" value="UniProtKB-KW"/>
</dbReference>
<dbReference type="SUPFAM" id="SSF53335">
    <property type="entry name" value="S-adenosyl-L-methionine-dependent methyltransferases"/>
    <property type="match status" value="1"/>
</dbReference>
<dbReference type="GO" id="GO:0032259">
    <property type="term" value="P:methylation"/>
    <property type="evidence" value="ECO:0007669"/>
    <property type="project" value="UniProtKB-KW"/>
</dbReference>
<reference evidence="3 4" key="1">
    <citation type="submission" date="2020-08" db="EMBL/GenBank/DDBJ databases">
        <title>Genomic Encyclopedia of Type Strains, Phase IV (KMG-V): Genome sequencing to study the core and pangenomes of soil and plant-associated prokaryotes.</title>
        <authorList>
            <person name="Whitman W."/>
        </authorList>
    </citation>
    <scope>NUCLEOTIDE SEQUENCE [LARGE SCALE GENOMIC DNA]</scope>
    <source>
        <strain evidence="3 4">M2T3</strain>
    </source>
</reference>
<dbReference type="Pfam" id="PF04072">
    <property type="entry name" value="LCM"/>
    <property type="match status" value="1"/>
</dbReference>
<keyword evidence="2 3" id="KW-0808">Transferase</keyword>
<dbReference type="EMBL" id="JACHCC010000002">
    <property type="protein sequence ID" value="MBB6498781.1"/>
    <property type="molecule type" value="Genomic_DNA"/>
</dbReference>
<dbReference type="RefSeq" id="WP_184623209.1">
    <property type="nucleotide sequence ID" value="NZ_JACHCC010000002.1"/>
</dbReference>
<accession>A0A7X0MHF1</accession>
<proteinExistence type="predicted"/>
<sequence length="281" mass="32541">MKGLINKLKVPATSTLVLHYADSVHDTGLEREYLDQLDFNNIDELVKSIAESCKNLDKIILFRKLYVRNFFKRIYADEAYPQVVSLGAGWDPTSLHLIKQYPMLIQDIFEVDLASMVEKSILYKNIMPECNSLHFIECDLMDHEKLIKALTLSGYRSIVPTVIVFEGVIHYITDEVFRSILRQFKTADKRNVFIMDFTLSEESVPLRGLEEHQRCLQIVGKYVEGKFNTHMRSEITALIEEAGGEIISIESMRDIEYKIHHKNEIFLEDGEGIEEMLAFRL</sequence>
<gene>
    <name evidence="3" type="ORF">HDF25_000918</name>
</gene>
<organism evidence="3 4">
    <name type="scientific">Pedobacter cryoconitis</name>
    <dbReference type="NCBI Taxonomy" id="188932"/>
    <lineage>
        <taxon>Bacteria</taxon>
        <taxon>Pseudomonadati</taxon>
        <taxon>Bacteroidota</taxon>
        <taxon>Sphingobacteriia</taxon>
        <taxon>Sphingobacteriales</taxon>
        <taxon>Sphingobacteriaceae</taxon>
        <taxon>Pedobacter</taxon>
    </lineage>
</organism>